<feature type="compositionally biased region" description="Low complexity" evidence="2">
    <location>
        <begin position="257"/>
        <end position="268"/>
    </location>
</feature>
<dbReference type="Proteomes" id="UP001150569">
    <property type="component" value="Unassembled WGS sequence"/>
</dbReference>
<evidence type="ECO:0000256" key="2">
    <source>
        <dbReference type="SAM" id="MobiDB-lite"/>
    </source>
</evidence>
<name>A0A9W8AE69_9FUNG</name>
<evidence type="ECO:0000313" key="3">
    <source>
        <dbReference type="EMBL" id="KAJ1929129.1"/>
    </source>
</evidence>
<dbReference type="EMBL" id="JANBPT010000046">
    <property type="protein sequence ID" value="KAJ1929129.1"/>
    <property type="molecule type" value="Genomic_DNA"/>
</dbReference>
<comment type="caution">
    <text evidence="3">The sequence shown here is derived from an EMBL/GenBank/DDBJ whole genome shotgun (WGS) entry which is preliminary data.</text>
</comment>
<feature type="region of interest" description="Disordered" evidence="2">
    <location>
        <begin position="127"/>
        <end position="347"/>
    </location>
</feature>
<keyword evidence="4" id="KW-1185">Reference proteome</keyword>
<evidence type="ECO:0000313" key="4">
    <source>
        <dbReference type="Proteomes" id="UP001150569"/>
    </source>
</evidence>
<feature type="compositionally biased region" description="Pro residues" evidence="2">
    <location>
        <begin position="1"/>
        <end position="10"/>
    </location>
</feature>
<evidence type="ECO:0000256" key="1">
    <source>
        <dbReference type="SAM" id="Coils"/>
    </source>
</evidence>
<organism evidence="3 4">
    <name type="scientific">Tieghemiomyces parasiticus</name>
    <dbReference type="NCBI Taxonomy" id="78921"/>
    <lineage>
        <taxon>Eukaryota</taxon>
        <taxon>Fungi</taxon>
        <taxon>Fungi incertae sedis</taxon>
        <taxon>Zoopagomycota</taxon>
        <taxon>Kickxellomycotina</taxon>
        <taxon>Dimargaritomycetes</taxon>
        <taxon>Dimargaritales</taxon>
        <taxon>Dimargaritaceae</taxon>
        <taxon>Tieghemiomyces</taxon>
    </lineage>
</organism>
<feature type="compositionally biased region" description="Basic and acidic residues" evidence="2">
    <location>
        <begin position="160"/>
        <end position="175"/>
    </location>
</feature>
<feature type="coiled-coil region" evidence="1">
    <location>
        <begin position="478"/>
        <end position="512"/>
    </location>
</feature>
<keyword evidence="1" id="KW-0175">Coiled coil</keyword>
<proteinExistence type="predicted"/>
<protein>
    <submittedName>
        <fullName evidence="3">Uncharacterized protein</fullName>
    </submittedName>
</protein>
<feature type="compositionally biased region" description="Low complexity" evidence="2">
    <location>
        <begin position="142"/>
        <end position="152"/>
    </location>
</feature>
<accession>A0A9W8AE69</accession>
<gene>
    <name evidence="3" type="ORF">IWQ60_001437</name>
</gene>
<dbReference type="AlphaFoldDB" id="A0A9W8AE69"/>
<sequence length="514" mass="55295">MTIPQSPPTTPQASASPTKSDAGSVRKIRYGEFRPDQRLALLQYILEHREQFPHYNRNPFYAQAITDLGLSVSADVINGFVSRSFTDFRNYKKDVHLKGKPRRWPYYDVIDQLFQDTDMVARKKIGTPQVKSKATKSKVEISSTLSSPSVDSSSDDDDDNHSTDRDADKLSELTDKSAPGTPCKNLASGGTLRVQAAADSQPSGPCMTPTKKRTKATKTALTSGSDAGPAVRDSTNGASDPTPGKKPKKVRPDSDGSTPTTKAKTSKSNGSASPEPPTPAVSTSVFANGHGLAKKSKKPRPVSEEKVSKVATAPVESPVVDAVATNGSGPPLTKPAKKSRAKKEMKAPPTAIEATVVVPVAATSDLAVSNDHTPAVLATQKVQPQPRIKAILPQVIAAAEPDSAIPTQTMKLARLPATFDQSPLAVPAEAQTDLKLAKWMKMYYKAQFRESKARKQALDFQARWYEDQMQSHSNVDAIATLTAAVESLKRQVAELTAEGAAARKKVRRTKKEST</sequence>
<reference evidence="3" key="1">
    <citation type="submission" date="2022-07" db="EMBL/GenBank/DDBJ databases">
        <title>Phylogenomic reconstructions and comparative analyses of Kickxellomycotina fungi.</title>
        <authorList>
            <person name="Reynolds N.K."/>
            <person name="Stajich J.E."/>
            <person name="Barry K."/>
            <person name="Grigoriev I.V."/>
            <person name="Crous P."/>
            <person name="Smith M.E."/>
        </authorList>
    </citation>
    <scope>NUCLEOTIDE SEQUENCE</scope>
    <source>
        <strain evidence="3">RSA 861</strain>
    </source>
</reference>
<feature type="region of interest" description="Disordered" evidence="2">
    <location>
        <begin position="1"/>
        <end position="25"/>
    </location>
</feature>